<dbReference type="AlphaFoldDB" id="A0A1A6C2H5"/>
<gene>
    <name evidence="1" type="ORF">Thpro_023000</name>
</gene>
<accession>A0A1A6C2H5</accession>
<organism evidence="1 2">
    <name type="scientific">Acidihalobacter prosperus</name>
    <dbReference type="NCBI Taxonomy" id="160660"/>
    <lineage>
        <taxon>Bacteria</taxon>
        <taxon>Pseudomonadati</taxon>
        <taxon>Pseudomonadota</taxon>
        <taxon>Gammaproteobacteria</taxon>
        <taxon>Chromatiales</taxon>
        <taxon>Ectothiorhodospiraceae</taxon>
        <taxon>Acidihalobacter</taxon>
    </lineage>
</organism>
<keyword evidence="2" id="KW-1185">Reference proteome</keyword>
<name>A0A1A6C2H5_9GAMM</name>
<protein>
    <submittedName>
        <fullName evidence="1">Uncharacterized protein</fullName>
    </submittedName>
</protein>
<sequence length="277" mass="29784">MNHAKTPSGNDSPLTDQQWAGLARMGDLGHWLGTLLDGAAAEPLTAAIDRIGALDGSNDLSTLAEKLAETFAALNEAGLLDLLRDNAQFVADSLGVLLPLVGQWIERLSQLPAEEIKADAAFALTLLRKTRLVADFVDEKLSGDLTGRAAHLTEFLQRHSSDEALAEAMVQLGRLYRSGQLSRLGDLAESVAGLEEGVDLESLIGVLARAVPGDAIDRSVRLLHSAQAALLDARADEDRLGGYAGMLHLLRDKEVQKGLRILSVLPVYLERHLENPH</sequence>
<dbReference type="RefSeq" id="WP_145930882.1">
    <property type="nucleotide sequence ID" value="NZ_JQSG02000006.1"/>
</dbReference>
<comment type="caution">
    <text evidence="1">The sequence shown here is derived from an EMBL/GenBank/DDBJ whole genome shotgun (WGS) entry which is preliminary data.</text>
</comment>
<evidence type="ECO:0000313" key="2">
    <source>
        <dbReference type="Proteomes" id="UP000029273"/>
    </source>
</evidence>
<proteinExistence type="predicted"/>
<reference evidence="1 2" key="1">
    <citation type="journal article" date="2014" name="Genome Announc.">
        <title>Draft Genome Sequence of the Iron-Oxidizing, Acidophilic, and Halotolerant 'Thiobacillus prosperus' Type Strain DSM 5130.</title>
        <authorList>
            <person name="Ossandon F.J."/>
            <person name="Cardenas J.P."/>
            <person name="Corbett M."/>
            <person name="Quatrini R."/>
            <person name="Holmes D.S."/>
            <person name="Watkin E."/>
        </authorList>
    </citation>
    <scope>NUCLEOTIDE SEQUENCE [LARGE SCALE GENOMIC DNA]</scope>
    <source>
        <strain evidence="1 2">DSM 5130</strain>
    </source>
</reference>
<evidence type="ECO:0000313" key="1">
    <source>
        <dbReference type="EMBL" id="OBS08750.1"/>
    </source>
</evidence>
<dbReference type="OrthoDB" id="5800843at2"/>
<dbReference type="Proteomes" id="UP000029273">
    <property type="component" value="Unassembled WGS sequence"/>
</dbReference>
<dbReference type="EMBL" id="JQSG02000006">
    <property type="protein sequence ID" value="OBS08750.1"/>
    <property type="molecule type" value="Genomic_DNA"/>
</dbReference>